<comment type="caution">
    <text evidence="1">The sequence shown here is derived from an EMBL/GenBank/DDBJ whole genome shotgun (WGS) entry which is preliminary data.</text>
</comment>
<accession>V9EFY6</accession>
<proteinExistence type="predicted"/>
<evidence type="ECO:0000313" key="2">
    <source>
        <dbReference type="Proteomes" id="UP000018721"/>
    </source>
</evidence>
<keyword evidence="2" id="KW-1185">Reference proteome</keyword>
<dbReference type="HOGENOM" id="CLU_2283004_0_0_1"/>
<evidence type="ECO:0000313" key="1">
    <source>
        <dbReference type="EMBL" id="ETI37448.1"/>
    </source>
</evidence>
<dbReference type="AlphaFoldDB" id="V9EFY6"/>
<organism evidence="1 2">
    <name type="scientific">Phytophthora nicotianae P1569</name>
    <dbReference type="NCBI Taxonomy" id="1317065"/>
    <lineage>
        <taxon>Eukaryota</taxon>
        <taxon>Sar</taxon>
        <taxon>Stramenopiles</taxon>
        <taxon>Oomycota</taxon>
        <taxon>Peronosporomycetes</taxon>
        <taxon>Peronosporales</taxon>
        <taxon>Peronosporaceae</taxon>
        <taxon>Phytophthora</taxon>
    </lineage>
</organism>
<dbReference type="Proteomes" id="UP000018721">
    <property type="component" value="Unassembled WGS sequence"/>
</dbReference>
<reference evidence="1 2" key="1">
    <citation type="submission" date="2013-11" db="EMBL/GenBank/DDBJ databases">
        <title>The Genome Sequence of Phytophthora parasitica P1569.</title>
        <authorList>
            <consortium name="The Broad Institute Genomics Platform"/>
            <person name="Russ C."/>
            <person name="Tyler B."/>
            <person name="Panabieres F."/>
            <person name="Shan W."/>
            <person name="Tripathy S."/>
            <person name="Grunwald N."/>
            <person name="Machado M."/>
            <person name="Johnson C.S."/>
            <person name="Arredondo F."/>
            <person name="Hong C."/>
            <person name="Coffey M."/>
            <person name="Young S.K."/>
            <person name="Zeng Q."/>
            <person name="Gargeya S."/>
            <person name="Fitzgerald M."/>
            <person name="Abouelleil A."/>
            <person name="Alvarado L."/>
            <person name="Chapman S.B."/>
            <person name="Gainer-Dewar J."/>
            <person name="Goldberg J."/>
            <person name="Griggs A."/>
            <person name="Gujja S."/>
            <person name="Hansen M."/>
            <person name="Howarth C."/>
            <person name="Imamovic A."/>
            <person name="Ireland A."/>
            <person name="Larimer J."/>
            <person name="McCowan C."/>
            <person name="Murphy C."/>
            <person name="Pearson M."/>
            <person name="Poon T.W."/>
            <person name="Priest M."/>
            <person name="Roberts A."/>
            <person name="Saif S."/>
            <person name="Shea T."/>
            <person name="Sykes S."/>
            <person name="Wortman J."/>
            <person name="Nusbaum C."/>
            <person name="Birren B."/>
        </authorList>
    </citation>
    <scope>NUCLEOTIDE SEQUENCE [LARGE SCALE GENOMIC DNA]</scope>
    <source>
        <strain evidence="1 2">P1569</strain>
    </source>
</reference>
<sequence>MNVGQAQALLDTLAATASWRLNPTPGNPFSSTTWPSLGADSLYSAQDAQGTQWDVQDTLDTIQEGTHSDIQATMDTELNDATGTQFPIIICGRQRVLSCCRI</sequence>
<gene>
    <name evidence="1" type="ORF">F443_16559</name>
</gene>
<dbReference type="EMBL" id="ANIZ01002887">
    <property type="protein sequence ID" value="ETI37448.1"/>
    <property type="molecule type" value="Genomic_DNA"/>
</dbReference>
<protein>
    <submittedName>
        <fullName evidence="1">Uncharacterized protein</fullName>
    </submittedName>
</protein>
<name>V9EFY6_PHYNI</name>